<evidence type="ECO:0000256" key="1">
    <source>
        <dbReference type="SAM" id="MobiDB-lite"/>
    </source>
</evidence>
<evidence type="ECO:0000313" key="4">
    <source>
        <dbReference type="Proteomes" id="UP000198967"/>
    </source>
</evidence>
<dbReference type="PANTHER" id="PTHR13136">
    <property type="entry name" value="TESTIS DEVELOPMENT PROTEIN PRTD"/>
    <property type="match status" value="1"/>
</dbReference>
<accession>A0A1G7NJ37</accession>
<feature type="domain" description="KANL3/Tex30 alpha/beta hydrolase-like" evidence="2">
    <location>
        <begin position="33"/>
        <end position="188"/>
    </location>
</feature>
<dbReference type="PANTHER" id="PTHR13136:SF11">
    <property type="entry name" value="TESTIS-EXPRESSED PROTEIN 30"/>
    <property type="match status" value="1"/>
</dbReference>
<dbReference type="SUPFAM" id="SSF53474">
    <property type="entry name" value="alpha/beta-Hydrolases"/>
    <property type="match status" value="1"/>
</dbReference>
<dbReference type="STRING" id="366584.SAMN05216377_106261"/>
<organism evidence="3 4">
    <name type="scientific">Pseudonocardia oroxyli</name>
    <dbReference type="NCBI Taxonomy" id="366584"/>
    <lineage>
        <taxon>Bacteria</taxon>
        <taxon>Bacillati</taxon>
        <taxon>Actinomycetota</taxon>
        <taxon>Actinomycetes</taxon>
        <taxon>Pseudonocardiales</taxon>
        <taxon>Pseudonocardiaceae</taxon>
        <taxon>Pseudonocardia</taxon>
    </lineage>
</organism>
<reference evidence="3 4" key="1">
    <citation type="submission" date="2016-10" db="EMBL/GenBank/DDBJ databases">
        <authorList>
            <person name="de Groot N.N."/>
        </authorList>
    </citation>
    <scope>NUCLEOTIDE SEQUENCE [LARGE SCALE GENOMIC DNA]</scope>
    <source>
        <strain evidence="3 4">CGMCC 4.3143</strain>
    </source>
</reference>
<dbReference type="RefSeq" id="WP_093082386.1">
    <property type="nucleotide sequence ID" value="NZ_FNBE01000006.1"/>
</dbReference>
<name>A0A1G7NJ37_PSEOR</name>
<dbReference type="OrthoDB" id="652634at2"/>
<dbReference type="EMBL" id="FNBE01000006">
    <property type="protein sequence ID" value="SDF74125.1"/>
    <property type="molecule type" value="Genomic_DNA"/>
</dbReference>
<dbReference type="InterPro" id="IPR029058">
    <property type="entry name" value="AB_hydrolase_fold"/>
</dbReference>
<dbReference type="Proteomes" id="UP000198967">
    <property type="component" value="Unassembled WGS sequence"/>
</dbReference>
<feature type="region of interest" description="Disordered" evidence="1">
    <location>
        <begin position="1"/>
        <end position="20"/>
    </location>
</feature>
<dbReference type="InterPro" id="IPR046879">
    <property type="entry name" value="KANL3/Tex30_Abhydrolase"/>
</dbReference>
<dbReference type="Pfam" id="PF20408">
    <property type="entry name" value="Abhydrolase_11"/>
    <property type="match status" value="1"/>
</dbReference>
<evidence type="ECO:0000313" key="3">
    <source>
        <dbReference type="EMBL" id="SDF74125.1"/>
    </source>
</evidence>
<keyword evidence="4" id="KW-1185">Reference proteome</keyword>
<protein>
    <recommendedName>
        <fullName evidence="2">KANL3/Tex30 alpha/beta hydrolase-like domain-containing protein</fullName>
    </recommendedName>
</protein>
<gene>
    <name evidence="3" type="ORF">SAMN05216377_106261</name>
</gene>
<dbReference type="InterPro" id="IPR026555">
    <property type="entry name" value="NSL3/Tex30"/>
</dbReference>
<sequence length="207" mass="21545">MSSLPDLPPAETREIATPHGPARVHVRLAPDARAMLIMGHGAGGGVDAPDLRAAARAALSVGVSVVLSEQPYRVAGRRAPAPAAQLDTAWLAVVSACRAEFGGPLFFGGRSSGARVACRCAAAGGAVGVVCLAFPVHPPGKPEKHRLAEIDAVTAPVLVFQGDKDPFGMLDGTTTREVVVVEGDHSLRKAPPLVESRLPEWLERHLP</sequence>
<dbReference type="Gene3D" id="3.40.50.1820">
    <property type="entry name" value="alpha/beta hydrolase"/>
    <property type="match status" value="1"/>
</dbReference>
<evidence type="ECO:0000259" key="2">
    <source>
        <dbReference type="Pfam" id="PF20408"/>
    </source>
</evidence>
<proteinExistence type="predicted"/>
<dbReference type="AlphaFoldDB" id="A0A1G7NJ37"/>